<dbReference type="GeneTree" id="ENSGT01120000271858"/>
<protein>
    <recommendedName>
        <fullName evidence="5">AIG1-type G domain-containing protein</fullName>
    </recommendedName>
</protein>
<dbReference type="Proteomes" id="UP000264800">
    <property type="component" value="Unplaced"/>
</dbReference>
<dbReference type="GO" id="GO:0005525">
    <property type="term" value="F:GTP binding"/>
    <property type="evidence" value="ECO:0007669"/>
    <property type="project" value="UniProtKB-KW"/>
</dbReference>
<dbReference type="STRING" id="37003.ENSKMAP00000003154"/>
<proteinExistence type="inferred from homology"/>
<evidence type="ECO:0000313" key="7">
    <source>
        <dbReference type="Proteomes" id="UP000264800"/>
    </source>
</evidence>
<sequence length="338" mass="40683">MLTHSEMRIVMVGKTGTGKSASGNTILGRVCFQSRCSPRSLTEDCAKGHTEVDGQKVAVIDTPGLLDTRFGEEKTTRDLKQCIRYAAPGPHIFLVVISLTRYTAEEKQTVQKIQEVFGEAADRYSMVLFTHGDDLEDTTIEEFLAEDPDLQELVGRCNGQYHVFNNKLKGDRSQVTQLLQKIRNIVQKNGRSHYTNEMFQEAERIIEAEKQRILRENEEKIRREREALERQMQQRLEMEMQRRYERERREREEERRREMEERRREREYDEEMRRRELERIYEEQRREKEQRERELINMMNQLKEQKERELREEEARLRAQHEQRVQWEAQQRDECTIL</sequence>
<dbReference type="PANTHER" id="PTHR10903:SF112">
    <property type="entry name" value="SI:CH211-113E8.5"/>
    <property type="match status" value="1"/>
</dbReference>
<evidence type="ECO:0000256" key="3">
    <source>
        <dbReference type="ARBA" id="ARBA00023134"/>
    </source>
</evidence>
<keyword evidence="3" id="KW-0342">GTP-binding</keyword>
<keyword evidence="2" id="KW-0547">Nucleotide-binding</keyword>
<dbReference type="Pfam" id="PF04548">
    <property type="entry name" value="AIG1"/>
    <property type="match status" value="1"/>
</dbReference>
<accession>A0A3Q2ZXT3</accession>
<feature type="domain" description="AIG1-type G" evidence="5">
    <location>
        <begin position="4"/>
        <end position="203"/>
    </location>
</feature>
<dbReference type="InterPro" id="IPR045058">
    <property type="entry name" value="GIMA/IAN/Toc"/>
</dbReference>
<dbReference type="AlphaFoldDB" id="A0A3Q2ZXT3"/>
<dbReference type="PANTHER" id="PTHR10903">
    <property type="entry name" value="GTPASE, IMAP FAMILY MEMBER-RELATED"/>
    <property type="match status" value="1"/>
</dbReference>
<dbReference type="FunFam" id="3.40.50.300:FF:000366">
    <property type="entry name" value="GTPase, IMAP family member 2"/>
    <property type="match status" value="1"/>
</dbReference>
<name>A0A3Q2ZXT3_KRYMA</name>
<reference evidence="6" key="2">
    <citation type="submission" date="2025-09" db="UniProtKB">
        <authorList>
            <consortium name="Ensembl"/>
        </authorList>
    </citation>
    <scope>IDENTIFICATION</scope>
</reference>
<organism evidence="6 7">
    <name type="scientific">Kryptolebias marmoratus</name>
    <name type="common">Mangrove killifish</name>
    <name type="synonym">Rivulus marmoratus</name>
    <dbReference type="NCBI Taxonomy" id="37003"/>
    <lineage>
        <taxon>Eukaryota</taxon>
        <taxon>Metazoa</taxon>
        <taxon>Chordata</taxon>
        <taxon>Craniata</taxon>
        <taxon>Vertebrata</taxon>
        <taxon>Euteleostomi</taxon>
        <taxon>Actinopterygii</taxon>
        <taxon>Neopterygii</taxon>
        <taxon>Teleostei</taxon>
        <taxon>Neoteleostei</taxon>
        <taxon>Acanthomorphata</taxon>
        <taxon>Ovalentaria</taxon>
        <taxon>Atherinomorphae</taxon>
        <taxon>Cyprinodontiformes</taxon>
        <taxon>Rivulidae</taxon>
        <taxon>Kryptolebias</taxon>
    </lineage>
</organism>
<reference evidence="6" key="1">
    <citation type="submission" date="2025-08" db="UniProtKB">
        <authorList>
            <consortium name="Ensembl"/>
        </authorList>
    </citation>
    <scope>IDENTIFICATION</scope>
</reference>
<dbReference type="Ensembl" id="ENSKMAT00000003217.1">
    <property type="protein sequence ID" value="ENSKMAP00000003154.1"/>
    <property type="gene ID" value="ENSKMAG00000002420.1"/>
</dbReference>
<dbReference type="InterPro" id="IPR006703">
    <property type="entry name" value="G_AIG1"/>
</dbReference>
<dbReference type="Gene3D" id="3.40.50.300">
    <property type="entry name" value="P-loop containing nucleotide triphosphate hydrolases"/>
    <property type="match status" value="1"/>
</dbReference>
<dbReference type="CDD" id="cd01852">
    <property type="entry name" value="AIG1"/>
    <property type="match status" value="1"/>
</dbReference>
<keyword evidence="7" id="KW-1185">Reference proteome</keyword>
<feature type="region of interest" description="Disordered" evidence="4">
    <location>
        <begin position="243"/>
        <end position="267"/>
    </location>
</feature>
<dbReference type="OMA" id="THSEMRI"/>
<evidence type="ECO:0000256" key="2">
    <source>
        <dbReference type="ARBA" id="ARBA00022741"/>
    </source>
</evidence>
<evidence type="ECO:0000256" key="4">
    <source>
        <dbReference type="SAM" id="MobiDB-lite"/>
    </source>
</evidence>
<dbReference type="SUPFAM" id="SSF52540">
    <property type="entry name" value="P-loop containing nucleoside triphosphate hydrolases"/>
    <property type="match status" value="1"/>
</dbReference>
<evidence type="ECO:0000313" key="6">
    <source>
        <dbReference type="Ensembl" id="ENSKMAP00000003154.1"/>
    </source>
</evidence>
<dbReference type="InterPro" id="IPR027417">
    <property type="entry name" value="P-loop_NTPase"/>
</dbReference>
<dbReference type="PROSITE" id="PS51720">
    <property type="entry name" value="G_AIG1"/>
    <property type="match status" value="1"/>
</dbReference>
<comment type="similarity">
    <text evidence="1">Belongs to the TRAFAC class TrmE-Era-EngA-EngB-Septin-like GTPase superfamily. AIG1/Toc34/Toc159-like paraseptin GTPase family. IAN subfamily.</text>
</comment>
<evidence type="ECO:0000259" key="5">
    <source>
        <dbReference type="PROSITE" id="PS51720"/>
    </source>
</evidence>
<evidence type="ECO:0000256" key="1">
    <source>
        <dbReference type="ARBA" id="ARBA00008535"/>
    </source>
</evidence>